<keyword evidence="2" id="KW-0812">Transmembrane</keyword>
<comment type="caution">
    <text evidence="4">The sequence shown here is derived from an EMBL/GenBank/DDBJ whole genome shotgun (WGS) entry which is preliminary data.</text>
</comment>
<dbReference type="Proteomes" id="UP000481288">
    <property type="component" value="Unassembled WGS sequence"/>
</dbReference>
<keyword evidence="2" id="KW-0472">Membrane</keyword>
<feature type="transmembrane region" description="Helical" evidence="2">
    <location>
        <begin position="321"/>
        <end position="338"/>
    </location>
</feature>
<evidence type="ECO:0000259" key="3">
    <source>
        <dbReference type="Pfam" id="PF20237"/>
    </source>
</evidence>
<evidence type="ECO:0000256" key="2">
    <source>
        <dbReference type="SAM" id="Phobius"/>
    </source>
</evidence>
<keyword evidence="5" id="KW-1185">Reference proteome</keyword>
<keyword evidence="2" id="KW-1133">Transmembrane helix</keyword>
<sequence length="352" mass="38844">MRSTPDVALQTPQGTQHREAHHSLVVISDLTLQSLSSIPEKSNGSIPKKWDPVMPTPDIELGPKNVTSKRGFELVASKINRDVDKTTTIYRRFDELSARNLLFYQAELAELEEELKENDEEDSQARDKVAVDSQRDWSVFERSAGEGVVREKRRMELVMKVREKLEKYHTALAAHQTLLNAPPPSPSTVKALRAWFFVSTPSGPIPRLWGASARIYDNIHDLVALRVPADQDRLSSFVQNNLSLFFQTSSPEGTTTYISERSVSRFVAIFSTVLTAIMLFGAIISLYVVRNPHALLGILSGWTVLFAACVGLLTNARRDQIFGATAAYAAVLVVFVSGNLGGVPSGGNCVCT</sequence>
<gene>
    <name evidence="4" type="ORF">LCER1_G003070</name>
</gene>
<evidence type="ECO:0000313" key="5">
    <source>
        <dbReference type="Proteomes" id="UP000481288"/>
    </source>
</evidence>
<feature type="transmembrane region" description="Helical" evidence="2">
    <location>
        <begin position="294"/>
        <end position="314"/>
    </location>
</feature>
<organism evidence="4 5">
    <name type="scientific">Lachnellula cervina</name>
    <dbReference type="NCBI Taxonomy" id="1316786"/>
    <lineage>
        <taxon>Eukaryota</taxon>
        <taxon>Fungi</taxon>
        <taxon>Dikarya</taxon>
        <taxon>Ascomycota</taxon>
        <taxon>Pezizomycotina</taxon>
        <taxon>Leotiomycetes</taxon>
        <taxon>Helotiales</taxon>
        <taxon>Lachnaceae</taxon>
        <taxon>Lachnellula</taxon>
    </lineage>
</organism>
<dbReference type="PANTHER" id="PTHR34502:SF4">
    <property type="entry name" value="DUF6594 DOMAIN-CONTAINING PROTEIN"/>
    <property type="match status" value="1"/>
</dbReference>
<keyword evidence="1" id="KW-0175">Coiled coil</keyword>
<feature type="coiled-coil region" evidence="1">
    <location>
        <begin position="101"/>
        <end position="128"/>
    </location>
</feature>
<protein>
    <recommendedName>
        <fullName evidence="3">DUF6594 domain-containing protein</fullName>
    </recommendedName>
</protein>
<name>A0A7D8YNT8_9HELO</name>
<evidence type="ECO:0000256" key="1">
    <source>
        <dbReference type="SAM" id="Coils"/>
    </source>
</evidence>
<dbReference type="EMBL" id="QGMG01000263">
    <property type="protein sequence ID" value="TVY55213.1"/>
    <property type="molecule type" value="Genomic_DNA"/>
</dbReference>
<dbReference type="InterPro" id="IPR046529">
    <property type="entry name" value="DUF6594"/>
</dbReference>
<dbReference type="Pfam" id="PF20237">
    <property type="entry name" value="DUF6594"/>
    <property type="match status" value="1"/>
</dbReference>
<proteinExistence type="predicted"/>
<accession>A0A7D8YNT8</accession>
<feature type="domain" description="DUF6594" evidence="3">
    <location>
        <begin position="73"/>
        <end position="333"/>
    </location>
</feature>
<evidence type="ECO:0000313" key="4">
    <source>
        <dbReference type="EMBL" id="TVY55213.1"/>
    </source>
</evidence>
<dbReference type="PANTHER" id="PTHR34502">
    <property type="entry name" value="DUF6594 DOMAIN-CONTAINING PROTEIN-RELATED"/>
    <property type="match status" value="1"/>
</dbReference>
<reference evidence="4 5" key="1">
    <citation type="submission" date="2018-05" db="EMBL/GenBank/DDBJ databases">
        <title>Whole genome sequencing for identification of molecular markers to develop diagnostic detection tools for the regulated plant pathogen Lachnellula willkommii.</title>
        <authorList>
            <person name="Giroux E."/>
            <person name="Bilodeau G."/>
        </authorList>
    </citation>
    <scope>NUCLEOTIDE SEQUENCE [LARGE SCALE GENOMIC DNA]</scope>
    <source>
        <strain evidence="4 5">CBS 625.97</strain>
    </source>
</reference>
<dbReference type="AlphaFoldDB" id="A0A7D8YNT8"/>
<dbReference type="OrthoDB" id="3533814at2759"/>
<feature type="transmembrane region" description="Helical" evidence="2">
    <location>
        <begin position="266"/>
        <end position="288"/>
    </location>
</feature>